<comment type="similarity">
    <text evidence="4">Belongs to the cyclic nucleotide phosphodiesterase class-III family.</text>
</comment>
<accession>Q45859</accession>
<feature type="domain" description="Calcineurin-like phosphoesterase" evidence="5">
    <location>
        <begin position="6"/>
        <end position="194"/>
    </location>
</feature>
<sequence length="248" mass="28898">MEDNCIKIAQVSDLHLTSENCETSRGRYSNAMNVFSAISLSGQHDMIFITGDISDDYTENSYKQLLEMLKKLTCRFFVIPGNHDDVNLMNKIIPEKYLFSPETVTSFNTFDFLFVNTVVNGEIHGLLTGQDLSLLQNHLENSGNKKKCIIMHHNPIPLNRKIYDKYMLLNYQDFLRIICLYDNVKLVIFGHVHNDYTISYRQTLFSSAPATCYQIKKFESDIIIEEKYGYKNYFLSEEFIETNCIWIK</sequence>
<evidence type="ECO:0000313" key="7">
    <source>
        <dbReference type="EMBL" id="CAA59947.1"/>
    </source>
</evidence>
<keyword evidence="3" id="KW-0408">Iron</keyword>
<dbReference type="InterPro" id="IPR004843">
    <property type="entry name" value="Calcineurin-like_PHP"/>
</dbReference>
<dbReference type="CDD" id="cd07402">
    <property type="entry name" value="MPP_GpdQ"/>
    <property type="match status" value="1"/>
</dbReference>
<evidence type="ECO:0000256" key="3">
    <source>
        <dbReference type="ARBA" id="ARBA00023004"/>
    </source>
</evidence>
<dbReference type="GO" id="GO:0004112">
    <property type="term" value="F:cyclic-nucleotide phosphodiesterase activity"/>
    <property type="evidence" value="ECO:0007669"/>
    <property type="project" value="InterPro"/>
</dbReference>
<dbReference type="EMBL" id="AF131076">
    <property type="protein sequence ID" value="AAD33480.1"/>
    <property type="molecule type" value="Genomic_DNA"/>
</dbReference>
<dbReference type="RefSeq" id="WP_010891301.1">
    <property type="nucleotide sequence ID" value="NC_002131.1"/>
</dbReference>
<dbReference type="EMBL" id="X85964">
    <property type="protein sequence ID" value="CAA59947.1"/>
    <property type="molecule type" value="Genomic_DNA"/>
</dbReference>
<organism evidence="7">
    <name type="scientific">Coxiella burnetii</name>
    <dbReference type="NCBI Taxonomy" id="777"/>
    <lineage>
        <taxon>Bacteria</taxon>
        <taxon>Pseudomonadati</taxon>
        <taxon>Pseudomonadota</taxon>
        <taxon>Gammaproteobacteria</taxon>
        <taxon>Legionellales</taxon>
        <taxon>Coxiellaceae</taxon>
        <taxon>Coxiella</taxon>
    </lineage>
</organism>
<evidence type="ECO:0000313" key="6">
    <source>
        <dbReference type="EMBL" id="AAD33480.1"/>
    </source>
</evidence>
<dbReference type="InterPro" id="IPR029052">
    <property type="entry name" value="Metallo-depent_PP-like"/>
</dbReference>
<evidence type="ECO:0000259" key="5">
    <source>
        <dbReference type="Pfam" id="PF00149"/>
    </source>
</evidence>
<evidence type="ECO:0000256" key="4">
    <source>
        <dbReference type="ARBA" id="ARBA00025742"/>
    </source>
</evidence>
<dbReference type="Gene3D" id="3.60.21.10">
    <property type="match status" value="1"/>
</dbReference>
<keyword evidence="7" id="KW-0614">Plasmid</keyword>
<name>Q45859_COXBE</name>
<gene>
    <name evidence="7" type="primary">orf 248</name>
</gene>
<dbReference type="PANTHER" id="PTHR42988:SF2">
    <property type="entry name" value="CYCLIC NUCLEOTIDE PHOSPHODIESTERASE CBUA0032-RELATED"/>
    <property type="match status" value="1"/>
</dbReference>
<dbReference type="SUPFAM" id="SSF56300">
    <property type="entry name" value="Metallo-dependent phosphatases"/>
    <property type="match status" value="1"/>
</dbReference>
<reference evidence="7" key="1">
    <citation type="submission" date="1995-03" db="EMBL/GenBank/DDBJ databases">
        <authorList>
            <person name="Willems H."/>
            <person name="Thiele D."/>
            <person name="Valkova D."/>
        </authorList>
    </citation>
    <scope>NUCLEOTIDE SEQUENCE</scope>
    <source>
        <strain evidence="7">Q1182</strain>
        <plasmid evidence="7">QpDV</plasmid>
    </source>
</reference>
<geneLocation type="plasmid" evidence="7">
    <name>QpDV</name>
</geneLocation>
<dbReference type="GO" id="GO:0046872">
    <property type="term" value="F:metal ion binding"/>
    <property type="evidence" value="ECO:0007669"/>
    <property type="project" value="UniProtKB-KW"/>
</dbReference>
<protein>
    <submittedName>
        <fullName evidence="7">Orf 248 protein</fullName>
    </submittedName>
</protein>
<keyword evidence="1" id="KW-0479">Metal-binding</keyword>
<dbReference type="InterPro" id="IPR050884">
    <property type="entry name" value="CNP_phosphodiesterase-III"/>
</dbReference>
<dbReference type="PANTHER" id="PTHR42988">
    <property type="entry name" value="PHOSPHOHYDROLASE"/>
    <property type="match status" value="1"/>
</dbReference>
<reference evidence="6" key="2">
    <citation type="submission" date="1999-02" db="EMBL/GenBank/DDBJ databases">
        <title>Sequence of QpDV plasmid.</title>
        <authorList>
            <person name="Radomski K.U."/>
            <person name="Willems H."/>
            <person name="Lautenschlaeger S."/>
            <person name="Jaeger C."/>
            <person name="Baljer G."/>
        </authorList>
    </citation>
    <scope>NUCLEOTIDE SEQUENCE</scope>
    <source>
        <strain evidence="6">R1140</strain>
        <plasmid evidence="6">QpDV</plasmid>
    </source>
</reference>
<dbReference type="AlphaFoldDB" id="Q45859"/>
<evidence type="ECO:0000256" key="1">
    <source>
        <dbReference type="ARBA" id="ARBA00022723"/>
    </source>
</evidence>
<proteinExistence type="inferred from homology"/>
<dbReference type="InterPro" id="IPR026575">
    <property type="entry name" value="GpdQ/CpdA-like"/>
</dbReference>
<dbReference type="Pfam" id="PF00149">
    <property type="entry name" value="Metallophos"/>
    <property type="match status" value="1"/>
</dbReference>
<keyword evidence="2" id="KW-0378">Hydrolase</keyword>
<evidence type="ECO:0000256" key="2">
    <source>
        <dbReference type="ARBA" id="ARBA00022801"/>
    </source>
</evidence>
<dbReference type="PIR" id="S52234">
    <property type="entry name" value="S52234"/>
</dbReference>